<protein>
    <submittedName>
        <fullName evidence="2">Uncharacterized protein</fullName>
    </submittedName>
</protein>
<name>A0ABT2PJZ8_9BURK</name>
<reference evidence="2 3" key="1">
    <citation type="submission" date="2022-09" db="EMBL/GenBank/DDBJ databases">
        <title>Draft genome of isolate Be4.</title>
        <authorList>
            <person name="Sanchez-Castro I."/>
            <person name="Martinez-Rodriguez P."/>
            <person name="Descostes M."/>
            <person name="Merroun M."/>
        </authorList>
    </citation>
    <scope>NUCLEOTIDE SEQUENCE [LARGE SCALE GENOMIC DNA]</scope>
    <source>
        <strain evidence="2 3">Be4</strain>
    </source>
</reference>
<evidence type="ECO:0000313" key="3">
    <source>
        <dbReference type="Proteomes" id="UP001525968"/>
    </source>
</evidence>
<dbReference type="RefSeq" id="WP_261499589.1">
    <property type="nucleotide sequence ID" value="NZ_JAODYH010000003.1"/>
</dbReference>
<feature type="transmembrane region" description="Helical" evidence="1">
    <location>
        <begin position="51"/>
        <end position="69"/>
    </location>
</feature>
<keyword evidence="3" id="KW-1185">Reference proteome</keyword>
<dbReference type="EMBL" id="JAODYH010000003">
    <property type="protein sequence ID" value="MCT9810560.1"/>
    <property type="molecule type" value="Genomic_DNA"/>
</dbReference>
<gene>
    <name evidence="2" type="ORF">N0K08_07945</name>
</gene>
<comment type="caution">
    <text evidence="2">The sequence shown here is derived from an EMBL/GenBank/DDBJ whole genome shotgun (WGS) entry which is preliminary data.</text>
</comment>
<evidence type="ECO:0000313" key="2">
    <source>
        <dbReference type="EMBL" id="MCT9810560.1"/>
    </source>
</evidence>
<keyword evidence="1" id="KW-0812">Transmembrane</keyword>
<evidence type="ECO:0000256" key="1">
    <source>
        <dbReference type="SAM" id="Phobius"/>
    </source>
</evidence>
<keyword evidence="1" id="KW-1133">Transmembrane helix</keyword>
<feature type="transmembrane region" description="Helical" evidence="1">
    <location>
        <begin position="75"/>
        <end position="99"/>
    </location>
</feature>
<organism evidence="2 3">
    <name type="scientific">Acidovorax bellezanensis</name>
    <dbReference type="NCBI Taxonomy" id="2976702"/>
    <lineage>
        <taxon>Bacteria</taxon>
        <taxon>Pseudomonadati</taxon>
        <taxon>Pseudomonadota</taxon>
        <taxon>Betaproteobacteria</taxon>
        <taxon>Burkholderiales</taxon>
        <taxon>Comamonadaceae</taxon>
        <taxon>Acidovorax</taxon>
    </lineage>
</organism>
<accession>A0ABT2PJZ8</accession>
<sequence>MNLRQLNQLMYGALQGDLGQAGTVPVPDARAIRRFRAYLHDTSPVTPAQQVLVLAGLLGLVAAAGVWWLDWAWGWQLLGCLLALGVSGAALLALGFVVWVTPRHVRAHSCAYMTDRVAEDDPRRQAVMAALVRPAAQQARDYAQRLAQQRDFWIELDLAVLSALLGLPRRKP</sequence>
<dbReference type="Proteomes" id="UP001525968">
    <property type="component" value="Unassembled WGS sequence"/>
</dbReference>
<proteinExistence type="predicted"/>
<keyword evidence="1" id="KW-0472">Membrane</keyword>